<evidence type="ECO:0000313" key="11">
    <source>
        <dbReference type="Proteomes" id="UP000245768"/>
    </source>
</evidence>
<protein>
    <recommendedName>
        <fullName evidence="8">Serine/threonine-protein phosphatase 2A activator</fullName>
        <ecNumber evidence="8">5.2.1.8</ecNumber>
    </recommendedName>
    <alternativeName>
        <fullName evidence="8">Phosphotyrosyl phosphatase activator</fullName>
    </alternativeName>
</protein>
<dbReference type="SUPFAM" id="SSF140984">
    <property type="entry name" value="PTPA-like"/>
    <property type="match status" value="1"/>
</dbReference>
<feature type="compositionally biased region" description="Basic and acidic residues" evidence="9">
    <location>
        <begin position="398"/>
        <end position="410"/>
    </location>
</feature>
<dbReference type="InterPro" id="IPR004327">
    <property type="entry name" value="Phstyr_phstse_ac"/>
</dbReference>
<reference evidence="10 11" key="1">
    <citation type="journal article" date="2018" name="Mol. Biol. Evol.">
        <title>Broad Genomic Sampling Reveals a Smut Pathogenic Ancestry of the Fungal Clade Ustilaginomycotina.</title>
        <authorList>
            <person name="Kijpornyongpan T."/>
            <person name="Mondo S.J."/>
            <person name="Barry K."/>
            <person name="Sandor L."/>
            <person name="Lee J."/>
            <person name="Lipzen A."/>
            <person name="Pangilinan J."/>
            <person name="LaButti K."/>
            <person name="Hainaut M."/>
            <person name="Henrissat B."/>
            <person name="Grigoriev I.V."/>
            <person name="Spatafora J.W."/>
            <person name="Aime M.C."/>
        </authorList>
    </citation>
    <scope>NUCLEOTIDE SEQUENCE [LARGE SCALE GENOMIC DNA]</scope>
    <source>
        <strain evidence="10 11">MCA 4198</strain>
    </source>
</reference>
<dbReference type="Pfam" id="PF03095">
    <property type="entry name" value="PTPA"/>
    <property type="match status" value="1"/>
</dbReference>
<dbReference type="InParanoid" id="A0A316YPS4"/>
<name>A0A316YPS4_9BASI</name>
<dbReference type="GO" id="GO:0005737">
    <property type="term" value="C:cytoplasm"/>
    <property type="evidence" value="ECO:0007669"/>
    <property type="project" value="UniProtKB-SubCell"/>
</dbReference>
<dbReference type="PANTHER" id="PTHR10012:SF5">
    <property type="entry name" value="SERINE_THREONINE-PROTEIN PHOSPHATASE 2A ACTIVATOR 2"/>
    <property type="match status" value="1"/>
</dbReference>
<dbReference type="PIRSF" id="PIRSF016325">
    <property type="entry name" value="Phstyr_phstse_ac"/>
    <property type="match status" value="1"/>
</dbReference>
<dbReference type="CDD" id="cd04087">
    <property type="entry name" value="PTPA"/>
    <property type="match status" value="1"/>
</dbReference>
<feature type="compositionally biased region" description="Acidic residues" evidence="9">
    <location>
        <begin position="386"/>
        <end position="397"/>
    </location>
</feature>
<dbReference type="RefSeq" id="XP_025378012.1">
    <property type="nucleotide sequence ID" value="XM_025518778.1"/>
</dbReference>
<dbReference type="AlphaFoldDB" id="A0A316YPS4"/>
<comment type="function">
    <text evidence="7">PPIases accelerate the folding of proteins. It catalyzes the cis-trans isomerization of proline imidic peptide bonds in oligopeptides. Acts as a regulatory subunit for PP2A-like phosphatases modulating their activity or substrate specificity, probably by inducing a conformational change in the catalytic subunit, a direct target of the PPIase. Can reactivate inactive phosphatase PP2A-phosphatase methylesterase complexes (PP2Ai) in presence of ATP and Mg(2+) by dissociating the inactive form from the complex.</text>
</comment>
<comment type="similarity">
    <text evidence="3 8">Belongs to the PTPA-type PPIase family.</text>
</comment>
<organism evidence="10 11">
    <name type="scientific">Acaromyces ingoldii</name>
    <dbReference type="NCBI Taxonomy" id="215250"/>
    <lineage>
        <taxon>Eukaryota</taxon>
        <taxon>Fungi</taxon>
        <taxon>Dikarya</taxon>
        <taxon>Basidiomycota</taxon>
        <taxon>Ustilaginomycotina</taxon>
        <taxon>Exobasidiomycetes</taxon>
        <taxon>Exobasidiales</taxon>
        <taxon>Cryptobasidiaceae</taxon>
        <taxon>Acaromyces</taxon>
    </lineage>
</organism>
<keyword evidence="6 8" id="KW-0413">Isomerase</keyword>
<keyword evidence="11" id="KW-1185">Reference proteome</keyword>
<dbReference type="GO" id="GO:0005634">
    <property type="term" value="C:nucleus"/>
    <property type="evidence" value="ECO:0007669"/>
    <property type="project" value="TreeGrafter"/>
</dbReference>
<feature type="compositionally biased region" description="Pro residues" evidence="9">
    <location>
        <begin position="47"/>
        <end position="56"/>
    </location>
</feature>
<accession>A0A316YPS4</accession>
<dbReference type="GO" id="GO:0003755">
    <property type="term" value="F:peptidyl-prolyl cis-trans isomerase activity"/>
    <property type="evidence" value="ECO:0007669"/>
    <property type="project" value="UniProtKB-KW"/>
</dbReference>
<evidence type="ECO:0000256" key="9">
    <source>
        <dbReference type="SAM" id="MobiDB-lite"/>
    </source>
</evidence>
<dbReference type="InterPro" id="IPR043170">
    <property type="entry name" value="PTPA_C_lid"/>
</dbReference>
<evidence type="ECO:0000256" key="4">
    <source>
        <dbReference type="ARBA" id="ARBA00022490"/>
    </source>
</evidence>
<dbReference type="FunFam" id="1.20.120.1150:FF:000002">
    <property type="entry name" value="Serine/threonine-protein phosphatase 2A activator"/>
    <property type="match status" value="1"/>
</dbReference>
<dbReference type="GO" id="GO:0008160">
    <property type="term" value="F:protein tyrosine phosphatase activator activity"/>
    <property type="evidence" value="ECO:0007669"/>
    <property type="project" value="TreeGrafter"/>
</dbReference>
<feature type="region of interest" description="Disordered" evidence="9">
    <location>
        <begin position="24"/>
        <end position="56"/>
    </location>
</feature>
<dbReference type="PANTHER" id="PTHR10012">
    <property type="entry name" value="SERINE/THREONINE-PROTEIN PHOSPHATASE 2A REGULATORY SUBUNIT B"/>
    <property type="match status" value="1"/>
</dbReference>
<evidence type="ECO:0000256" key="8">
    <source>
        <dbReference type="RuleBase" id="RU361210"/>
    </source>
</evidence>
<feature type="region of interest" description="Disordered" evidence="9">
    <location>
        <begin position="386"/>
        <end position="410"/>
    </location>
</feature>
<evidence type="ECO:0000256" key="2">
    <source>
        <dbReference type="ARBA" id="ARBA00004496"/>
    </source>
</evidence>
<evidence type="ECO:0000256" key="3">
    <source>
        <dbReference type="ARBA" id="ARBA00011019"/>
    </source>
</evidence>
<evidence type="ECO:0000313" key="10">
    <source>
        <dbReference type="EMBL" id="PWN90814.1"/>
    </source>
</evidence>
<evidence type="ECO:0000256" key="5">
    <source>
        <dbReference type="ARBA" id="ARBA00023110"/>
    </source>
</evidence>
<evidence type="ECO:0000256" key="7">
    <source>
        <dbReference type="ARBA" id="ARBA00025287"/>
    </source>
</evidence>
<dbReference type="STRING" id="215250.A0A316YPS4"/>
<keyword evidence="4 8" id="KW-0963">Cytoplasm</keyword>
<dbReference type="FunCoup" id="A0A316YPS4">
    <property type="interactions" value="54"/>
</dbReference>
<dbReference type="GO" id="GO:0000159">
    <property type="term" value="C:protein phosphatase type 2A complex"/>
    <property type="evidence" value="ECO:0007669"/>
    <property type="project" value="TreeGrafter"/>
</dbReference>
<dbReference type="InterPro" id="IPR037218">
    <property type="entry name" value="PTPA_sf"/>
</dbReference>
<proteinExistence type="inferred from homology"/>
<comment type="catalytic activity">
    <reaction evidence="1 8">
        <text>[protein]-peptidylproline (omega=180) = [protein]-peptidylproline (omega=0)</text>
        <dbReference type="Rhea" id="RHEA:16237"/>
        <dbReference type="Rhea" id="RHEA-COMP:10747"/>
        <dbReference type="Rhea" id="RHEA-COMP:10748"/>
        <dbReference type="ChEBI" id="CHEBI:83833"/>
        <dbReference type="ChEBI" id="CHEBI:83834"/>
        <dbReference type="EC" id="5.2.1.8"/>
    </reaction>
</comment>
<evidence type="ECO:0000256" key="6">
    <source>
        <dbReference type="ARBA" id="ARBA00023235"/>
    </source>
</evidence>
<dbReference type="Proteomes" id="UP000245768">
    <property type="component" value="Unassembled WGS sequence"/>
</dbReference>
<keyword evidence="5 8" id="KW-0697">Rotamase</keyword>
<evidence type="ECO:0000256" key="1">
    <source>
        <dbReference type="ARBA" id="ARBA00000971"/>
    </source>
</evidence>
<gene>
    <name evidence="10" type="ORF">FA10DRAFT_229103</name>
</gene>
<dbReference type="EC" id="5.2.1.8" evidence="8"/>
<dbReference type="Gene3D" id="1.20.120.1150">
    <property type="match status" value="1"/>
</dbReference>
<dbReference type="GeneID" id="37040694"/>
<dbReference type="OrthoDB" id="16120at2759"/>
<sequence>MLSGPLLARTTSVDRELLANKLRANSGSAADLSRDQTSAQPQSQAQPQPPVPIYDPPGPIADLYNIEYVPPKKRIVSPQHLERFEGSSAFGEILGFVQYCNESVVGKTLTKTPIDESEPIKAILDILSHVSDLVKQTPPDTSSSSRFGNPAFRALYAKISDQSRELHKLIPGLQRIEGKGKEKSQGESHDAIEEIQRYFVECWGNQKRIDYGSGMELNFVCWLLCLVKLNILDLSRDAPALVLRVFWRYVQVMRDIQSTYWLEPAGSHGVWGLDDYHFLPFLWGSAQLRDHKYLRPKAIHDAEILEEFSKDYMYFSCIHFINSIKTASLRWHSPMLDDISGVRTWAKVNEGMIKMYRAEVLLKLPIAQHIFFGSLLGFPRAVDGEAEDECEEDGEAHEDEHGHVHAKPKEGQAAGWGDCCGIPIPSAFAAAKEEKEKGVGGVGVRRIPFD</sequence>
<dbReference type="EMBL" id="KZ819636">
    <property type="protein sequence ID" value="PWN90814.1"/>
    <property type="molecule type" value="Genomic_DNA"/>
</dbReference>
<dbReference type="GO" id="GO:0007052">
    <property type="term" value="P:mitotic spindle organization"/>
    <property type="evidence" value="ECO:0007669"/>
    <property type="project" value="TreeGrafter"/>
</dbReference>
<comment type="subcellular location">
    <subcellularLocation>
        <location evidence="2 8">Cytoplasm</location>
    </subcellularLocation>
</comment>